<dbReference type="GO" id="GO:0008289">
    <property type="term" value="F:lipid binding"/>
    <property type="evidence" value="ECO:0007669"/>
    <property type="project" value="UniProtKB-KW"/>
</dbReference>
<keyword evidence="4" id="KW-0445">Lipid transport</keyword>
<dbReference type="InterPro" id="IPR000008">
    <property type="entry name" value="C2_dom"/>
</dbReference>
<keyword evidence="5" id="KW-0446">Lipid-binding</keyword>
<evidence type="ECO:0000256" key="6">
    <source>
        <dbReference type="ARBA" id="ARBA00023136"/>
    </source>
</evidence>
<feature type="coiled-coil region" evidence="7">
    <location>
        <begin position="18"/>
        <end position="45"/>
    </location>
</feature>
<evidence type="ECO:0000256" key="4">
    <source>
        <dbReference type="ARBA" id="ARBA00023055"/>
    </source>
</evidence>
<dbReference type="InterPro" id="IPR001565">
    <property type="entry name" value="Synaptotagmin"/>
</dbReference>
<dbReference type="PRINTS" id="PR00399">
    <property type="entry name" value="SYNAPTOTAGMN"/>
</dbReference>
<dbReference type="PROSITE" id="PS51847">
    <property type="entry name" value="SMP"/>
    <property type="match status" value="1"/>
</dbReference>
<evidence type="ECO:0000256" key="3">
    <source>
        <dbReference type="ARBA" id="ARBA00022737"/>
    </source>
</evidence>
<dbReference type="CDD" id="cd21670">
    <property type="entry name" value="SMP_ESyt"/>
    <property type="match status" value="1"/>
</dbReference>
<dbReference type="SMART" id="SM00239">
    <property type="entry name" value="C2"/>
    <property type="match status" value="1"/>
</dbReference>
<feature type="domain" description="SMP-LTD" evidence="9">
    <location>
        <begin position="101"/>
        <end position="286"/>
    </location>
</feature>
<evidence type="ECO:0000256" key="1">
    <source>
        <dbReference type="ARBA" id="ARBA00004370"/>
    </source>
</evidence>
<evidence type="ECO:0000256" key="5">
    <source>
        <dbReference type="ARBA" id="ARBA00023121"/>
    </source>
</evidence>
<dbReference type="InterPro" id="IPR051634">
    <property type="entry name" value="Extended_Synaptotagmin"/>
</dbReference>
<dbReference type="GO" id="GO:0016020">
    <property type="term" value="C:membrane"/>
    <property type="evidence" value="ECO:0007669"/>
    <property type="project" value="UniProtKB-SubCell"/>
</dbReference>
<dbReference type="GO" id="GO:0006869">
    <property type="term" value="P:lipid transport"/>
    <property type="evidence" value="ECO:0007669"/>
    <property type="project" value="UniProtKB-KW"/>
</dbReference>
<accession>A0AA36JNZ1</accession>
<keyword evidence="11" id="KW-1185">Reference proteome</keyword>
<dbReference type="PANTHER" id="PTHR45761">
    <property type="entry name" value="EXTENDED SYNAPTOTAGMIN-LIKE PROTEIN 2, ISOFORM C"/>
    <property type="match status" value="1"/>
</dbReference>
<dbReference type="PROSITE" id="PS50004">
    <property type="entry name" value="C2"/>
    <property type="match status" value="1"/>
</dbReference>
<keyword evidence="6" id="KW-0472">Membrane</keyword>
<organism evidence="10 11">
    <name type="scientific">Effrenium voratum</name>
    <dbReference type="NCBI Taxonomy" id="2562239"/>
    <lineage>
        <taxon>Eukaryota</taxon>
        <taxon>Sar</taxon>
        <taxon>Alveolata</taxon>
        <taxon>Dinophyceae</taxon>
        <taxon>Suessiales</taxon>
        <taxon>Symbiodiniaceae</taxon>
        <taxon>Effrenium</taxon>
    </lineage>
</organism>
<gene>
    <name evidence="10" type="ORF">EVOR1521_LOCUS29890</name>
</gene>
<dbReference type="CDD" id="cd00030">
    <property type="entry name" value="C2"/>
    <property type="match status" value="1"/>
</dbReference>
<dbReference type="AlphaFoldDB" id="A0AA36JNZ1"/>
<proteinExistence type="predicted"/>
<dbReference type="Proteomes" id="UP001178507">
    <property type="component" value="Unassembled WGS sequence"/>
</dbReference>
<dbReference type="EMBL" id="CAUJNA010003723">
    <property type="protein sequence ID" value="CAJ1408493.1"/>
    <property type="molecule type" value="Genomic_DNA"/>
</dbReference>
<reference evidence="10" key="1">
    <citation type="submission" date="2023-08" db="EMBL/GenBank/DDBJ databases">
        <authorList>
            <person name="Chen Y."/>
            <person name="Shah S."/>
            <person name="Dougan E. K."/>
            <person name="Thang M."/>
            <person name="Chan C."/>
        </authorList>
    </citation>
    <scope>NUCLEOTIDE SEQUENCE</scope>
</reference>
<dbReference type="SUPFAM" id="SSF49562">
    <property type="entry name" value="C2 domain (Calcium/lipid-binding domain, CaLB)"/>
    <property type="match status" value="1"/>
</dbReference>
<dbReference type="InterPro" id="IPR035892">
    <property type="entry name" value="C2_domain_sf"/>
</dbReference>
<dbReference type="PANTHER" id="PTHR45761:SF1">
    <property type="entry name" value="EXTENDED SYNAPTOTAGMIN-LIKE PROTEIN 2, ISOFORM C"/>
    <property type="match status" value="1"/>
</dbReference>
<evidence type="ECO:0000313" key="10">
    <source>
        <dbReference type="EMBL" id="CAJ1408493.1"/>
    </source>
</evidence>
<dbReference type="Gene3D" id="2.60.40.150">
    <property type="entry name" value="C2 domain"/>
    <property type="match status" value="1"/>
</dbReference>
<keyword evidence="7" id="KW-0175">Coiled coil</keyword>
<evidence type="ECO:0000256" key="7">
    <source>
        <dbReference type="SAM" id="Coils"/>
    </source>
</evidence>
<keyword evidence="3" id="KW-0677">Repeat</keyword>
<dbReference type="Pfam" id="PF00168">
    <property type="entry name" value="C2"/>
    <property type="match status" value="1"/>
</dbReference>
<sequence>MYLCPGVPGAFKPSKKPTQSLHNEVSELRSELKALRSEIRAVHQHVAPALGLGHSFDGGTSEGMADGNYTRNTSFLSSSAPVNPRMTEFSGSAFTHVPGLPSPLTEPANEIVAHVWPQVGHWASEFLLKEVGPAVKDALPALGGHIDPDRTHLGHEPLQFKNIRIFDRKERTSEGGFCDNIVFRCRMEWHGDLSVVLKIAGAAVGIQGLTLKGQLLVELVHMLPYPPMFKGVRLFFLDPPDLDLSFSGAGSDILNVGMINRRIIDVFQSELASRVVAPKFMGFKMVNTDIFAITSPPPEGILRVTVWSASDLPAMDVSFFGHGKSDPYVKIRCGAHVFKSPTVWKTLSPNFDFKVSLPISSLHDQKIWVELYDQDLITRDDFLGKVALPVDLLANWGKQKKVTVQLRNEKGEKGKNGSVCMSAEWQPLSFEGDMEHTSGIVSVGVYSAMNVPNFGQYARYWISCSCTELMPCASSAPQNTEQVYAGKIFAKEEVDDADEPLIHRLGEKIKTLRSKGLSNAEIAEVLDLDPDATDFDAEAGFDTLCGVHVARWRRSLQFLALKAHASAVTFRLMAQGAGHPKPVELGSVTRHLADVIPKEHMILMDTVTLPNTKIQLRLRIQLRDLKQGSIAGKPERQRTYRTDALGDGCSVTSL</sequence>
<comment type="caution">
    <text evidence="10">The sequence shown here is derived from an EMBL/GenBank/DDBJ whole genome shotgun (WGS) entry which is preliminary data.</text>
</comment>
<dbReference type="InterPro" id="IPR031468">
    <property type="entry name" value="SMP_LBD"/>
</dbReference>
<feature type="domain" description="C2" evidence="8">
    <location>
        <begin position="285"/>
        <end position="403"/>
    </location>
</feature>
<name>A0AA36JNZ1_9DINO</name>
<evidence type="ECO:0000313" key="11">
    <source>
        <dbReference type="Proteomes" id="UP001178507"/>
    </source>
</evidence>
<keyword evidence="2" id="KW-0813">Transport</keyword>
<evidence type="ECO:0000259" key="8">
    <source>
        <dbReference type="PROSITE" id="PS50004"/>
    </source>
</evidence>
<evidence type="ECO:0000256" key="2">
    <source>
        <dbReference type="ARBA" id="ARBA00022448"/>
    </source>
</evidence>
<protein>
    <submittedName>
        <fullName evidence="10">Uncharacterized protein</fullName>
    </submittedName>
</protein>
<comment type="subcellular location">
    <subcellularLocation>
        <location evidence="1">Membrane</location>
    </subcellularLocation>
</comment>
<evidence type="ECO:0000259" key="9">
    <source>
        <dbReference type="PROSITE" id="PS51847"/>
    </source>
</evidence>